<evidence type="ECO:0000313" key="2">
    <source>
        <dbReference type="Proteomes" id="UP000886998"/>
    </source>
</evidence>
<evidence type="ECO:0000313" key="1">
    <source>
        <dbReference type="EMBL" id="GFY56738.1"/>
    </source>
</evidence>
<feature type="non-terminal residue" evidence="1">
    <location>
        <position position="1"/>
    </location>
</feature>
<sequence length="67" mass="7675">WSFLTSSSHFDATCTLGFGRGRGKAWDIKHTSIPFSEQRKVKPRQRGPEVNCWWRILKIAPVSGCVR</sequence>
<comment type="caution">
    <text evidence="1">The sequence shown here is derived from an EMBL/GenBank/DDBJ whole genome shotgun (WGS) entry which is preliminary data.</text>
</comment>
<dbReference type="EMBL" id="BMAV01011135">
    <property type="protein sequence ID" value="GFY56738.1"/>
    <property type="molecule type" value="Genomic_DNA"/>
</dbReference>
<gene>
    <name evidence="1" type="ORF">TNIN_137551</name>
</gene>
<name>A0A8X6XMJ9_9ARAC</name>
<keyword evidence="2" id="KW-1185">Reference proteome</keyword>
<reference evidence="1" key="1">
    <citation type="submission" date="2020-08" db="EMBL/GenBank/DDBJ databases">
        <title>Multicomponent nature underlies the extraordinary mechanical properties of spider dragline silk.</title>
        <authorList>
            <person name="Kono N."/>
            <person name="Nakamura H."/>
            <person name="Mori M."/>
            <person name="Yoshida Y."/>
            <person name="Ohtoshi R."/>
            <person name="Malay A.D."/>
            <person name="Moran D.A.P."/>
            <person name="Tomita M."/>
            <person name="Numata K."/>
            <person name="Arakawa K."/>
        </authorList>
    </citation>
    <scope>NUCLEOTIDE SEQUENCE</scope>
</reference>
<organism evidence="1 2">
    <name type="scientific">Trichonephila inaurata madagascariensis</name>
    <dbReference type="NCBI Taxonomy" id="2747483"/>
    <lineage>
        <taxon>Eukaryota</taxon>
        <taxon>Metazoa</taxon>
        <taxon>Ecdysozoa</taxon>
        <taxon>Arthropoda</taxon>
        <taxon>Chelicerata</taxon>
        <taxon>Arachnida</taxon>
        <taxon>Araneae</taxon>
        <taxon>Araneomorphae</taxon>
        <taxon>Entelegynae</taxon>
        <taxon>Araneoidea</taxon>
        <taxon>Nephilidae</taxon>
        <taxon>Trichonephila</taxon>
        <taxon>Trichonephila inaurata</taxon>
    </lineage>
</organism>
<dbReference type="AlphaFoldDB" id="A0A8X6XMJ9"/>
<dbReference type="Proteomes" id="UP000886998">
    <property type="component" value="Unassembled WGS sequence"/>
</dbReference>
<accession>A0A8X6XMJ9</accession>
<protein>
    <submittedName>
        <fullName evidence="1">Uncharacterized protein</fullName>
    </submittedName>
</protein>
<proteinExistence type="predicted"/>